<sequence length="116" mass="11997">MCAITCGGPSAFSHPFGMPGEAPPGSLEGMLLASEETSESSHNEELSPGGAPEPSPAKEIFPLYEGSPSEMSPGEAPAPSPSEEISPEEVPGSSLPETLSRKQGPLPDHFFFNLST</sequence>
<dbReference type="EMBL" id="CM051404">
    <property type="protein sequence ID" value="KAJ4705774.1"/>
    <property type="molecule type" value="Genomic_DNA"/>
</dbReference>
<name>A0ACC1X397_MELAZ</name>
<organism evidence="1 2">
    <name type="scientific">Melia azedarach</name>
    <name type="common">Chinaberry tree</name>
    <dbReference type="NCBI Taxonomy" id="155640"/>
    <lineage>
        <taxon>Eukaryota</taxon>
        <taxon>Viridiplantae</taxon>
        <taxon>Streptophyta</taxon>
        <taxon>Embryophyta</taxon>
        <taxon>Tracheophyta</taxon>
        <taxon>Spermatophyta</taxon>
        <taxon>Magnoliopsida</taxon>
        <taxon>eudicotyledons</taxon>
        <taxon>Gunneridae</taxon>
        <taxon>Pentapetalae</taxon>
        <taxon>rosids</taxon>
        <taxon>malvids</taxon>
        <taxon>Sapindales</taxon>
        <taxon>Meliaceae</taxon>
        <taxon>Melia</taxon>
    </lineage>
</organism>
<comment type="caution">
    <text evidence="1">The sequence shown here is derived from an EMBL/GenBank/DDBJ whole genome shotgun (WGS) entry which is preliminary data.</text>
</comment>
<reference evidence="1 2" key="1">
    <citation type="journal article" date="2023" name="Science">
        <title>Complex scaffold remodeling in plant triterpene biosynthesis.</title>
        <authorList>
            <person name="De La Pena R."/>
            <person name="Hodgson H."/>
            <person name="Liu J.C."/>
            <person name="Stephenson M.J."/>
            <person name="Martin A.C."/>
            <person name="Owen C."/>
            <person name="Harkess A."/>
            <person name="Leebens-Mack J."/>
            <person name="Jimenez L.E."/>
            <person name="Osbourn A."/>
            <person name="Sattely E.S."/>
        </authorList>
    </citation>
    <scope>NUCLEOTIDE SEQUENCE [LARGE SCALE GENOMIC DNA]</scope>
    <source>
        <strain evidence="2">cv. JPN11</strain>
        <tissue evidence="1">Leaf</tissue>
    </source>
</reference>
<gene>
    <name evidence="1" type="ORF">OWV82_019515</name>
</gene>
<protein>
    <submittedName>
        <fullName evidence="1">Uncharacterized protein</fullName>
    </submittedName>
</protein>
<keyword evidence="2" id="KW-1185">Reference proteome</keyword>
<dbReference type="Proteomes" id="UP001164539">
    <property type="component" value="Chromosome 11"/>
</dbReference>
<evidence type="ECO:0000313" key="1">
    <source>
        <dbReference type="EMBL" id="KAJ4705774.1"/>
    </source>
</evidence>
<evidence type="ECO:0000313" key="2">
    <source>
        <dbReference type="Proteomes" id="UP001164539"/>
    </source>
</evidence>
<proteinExistence type="predicted"/>
<accession>A0ACC1X397</accession>